<accession>A0AAD6XBE9</accession>
<keyword evidence="2" id="KW-1185">Reference proteome</keyword>
<evidence type="ECO:0000313" key="1">
    <source>
        <dbReference type="EMBL" id="KAJ7043717.1"/>
    </source>
</evidence>
<dbReference type="Proteomes" id="UP001218188">
    <property type="component" value="Unassembled WGS sequence"/>
</dbReference>
<organism evidence="1 2">
    <name type="scientific">Mycena alexandri</name>
    <dbReference type="NCBI Taxonomy" id="1745969"/>
    <lineage>
        <taxon>Eukaryota</taxon>
        <taxon>Fungi</taxon>
        <taxon>Dikarya</taxon>
        <taxon>Basidiomycota</taxon>
        <taxon>Agaricomycotina</taxon>
        <taxon>Agaricomycetes</taxon>
        <taxon>Agaricomycetidae</taxon>
        <taxon>Agaricales</taxon>
        <taxon>Marasmiineae</taxon>
        <taxon>Mycenaceae</taxon>
        <taxon>Mycena</taxon>
    </lineage>
</organism>
<protein>
    <submittedName>
        <fullName evidence="1">Uncharacterized protein</fullName>
    </submittedName>
</protein>
<sequence>MRWCGPPARGGFRRQNRHTSLAINGHHQTSSTPVKSAQIHRFSTALSGYVRLKIYPQPVRSAGFPWLPPDFVLYNSVHHYPSPADLNDFHRSFQSQKPLETARIRRFWPDLAIQKTVQDRPTPPVVNGFFYQLSLIYNYAQDYIFS</sequence>
<dbReference type="AlphaFoldDB" id="A0AAD6XBE9"/>
<evidence type="ECO:0000313" key="2">
    <source>
        <dbReference type="Proteomes" id="UP001218188"/>
    </source>
</evidence>
<comment type="caution">
    <text evidence="1">The sequence shown here is derived from an EMBL/GenBank/DDBJ whole genome shotgun (WGS) entry which is preliminary data.</text>
</comment>
<reference evidence="1" key="1">
    <citation type="submission" date="2023-03" db="EMBL/GenBank/DDBJ databases">
        <title>Massive genome expansion in bonnet fungi (Mycena s.s.) driven by repeated elements and novel gene families across ecological guilds.</title>
        <authorList>
            <consortium name="Lawrence Berkeley National Laboratory"/>
            <person name="Harder C.B."/>
            <person name="Miyauchi S."/>
            <person name="Viragh M."/>
            <person name="Kuo A."/>
            <person name="Thoen E."/>
            <person name="Andreopoulos B."/>
            <person name="Lu D."/>
            <person name="Skrede I."/>
            <person name="Drula E."/>
            <person name="Henrissat B."/>
            <person name="Morin E."/>
            <person name="Kohler A."/>
            <person name="Barry K."/>
            <person name="LaButti K."/>
            <person name="Morin E."/>
            <person name="Salamov A."/>
            <person name="Lipzen A."/>
            <person name="Mereny Z."/>
            <person name="Hegedus B."/>
            <person name="Baldrian P."/>
            <person name="Stursova M."/>
            <person name="Weitz H."/>
            <person name="Taylor A."/>
            <person name="Grigoriev I.V."/>
            <person name="Nagy L.G."/>
            <person name="Martin F."/>
            <person name="Kauserud H."/>
        </authorList>
    </citation>
    <scope>NUCLEOTIDE SEQUENCE</scope>
    <source>
        <strain evidence="1">CBHHK200</strain>
    </source>
</reference>
<name>A0AAD6XBE9_9AGAR</name>
<proteinExistence type="predicted"/>
<dbReference type="EMBL" id="JARJCM010000009">
    <property type="protein sequence ID" value="KAJ7043717.1"/>
    <property type="molecule type" value="Genomic_DNA"/>
</dbReference>
<gene>
    <name evidence="1" type="ORF">C8F04DRAFT_1229205</name>
</gene>